<comment type="similarity">
    <text evidence="4">Belongs to the FAN1 family.</text>
</comment>
<keyword evidence="14" id="KW-1185">Reference proteome</keyword>
<dbReference type="GO" id="GO:0036297">
    <property type="term" value="P:interstrand cross-link repair"/>
    <property type="evidence" value="ECO:0007669"/>
    <property type="project" value="InterPro"/>
</dbReference>
<protein>
    <recommendedName>
        <fullName evidence="5">phosphodiesterase I</fullName>
        <ecNumber evidence="5">3.1.4.1</ecNumber>
    </recommendedName>
</protein>
<comment type="cofactor">
    <cofactor evidence="2">
        <name>Mn(2+)</name>
        <dbReference type="ChEBI" id="CHEBI:29035"/>
    </cofactor>
</comment>
<dbReference type="SMART" id="SM00990">
    <property type="entry name" value="VRR_NUC"/>
    <property type="match status" value="1"/>
</dbReference>
<dbReference type="Proteomes" id="UP000298325">
    <property type="component" value="Unassembled WGS sequence"/>
</dbReference>
<keyword evidence="10" id="KW-0464">Manganese</keyword>
<accession>A0A4Z1CG70</accession>
<comment type="cofactor">
    <cofactor evidence="3">
        <name>Mg(2+)</name>
        <dbReference type="ChEBI" id="CHEBI:18420"/>
    </cofactor>
</comment>
<evidence type="ECO:0000256" key="5">
    <source>
        <dbReference type="ARBA" id="ARBA00012029"/>
    </source>
</evidence>
<dbReference type="Pfam" id="PF08774">
    <property type="entry name" value="VRR_NUC"/>
    <property type="match status" value="1"/>
</dbReference>
<dbReference type="EC" id="3.1.4.1" evidence="5"/>
<name>A0A4Z1CG70_9GAMM</name>
<dbReference type="Gene3D" id="3.40.1350.10">
    <property type="match status" value="1"/>
</dbReference>
<evidence type="ECO:0000313" key="13">
    <source>
        <dbReference type="EMBL" id="TGN39224.1"/>
    </source>
</evidence>
<dbReference type="SUPFAM" id="SSF48452">
    <property type="entry name" value="TPR-like"/>
    <property type="match status" value="1"/>
</dbReference>
<comment type="caution">
    <text evidence="13">The sequence shown here is derived from an EMBL/GenBank/DDBJ whole genome shotgun (WGS) entry which is preliminary data.</text>
</comment>
<evidence type="ECO:0000256" key="10">
    <source>
        <dbReference type="ARBA" id="ARBA00023211"/>
    </source>
</evidence>
<dbReference type="PANTHER" id="PTHR15749">
    <property type="entry name" value="FANCONI-ASSOCIATED NUCLEASE 1"/>
    <property type="match status" value="1"/>
</dbReference>
<feature type="region of interest" description="Disordered" evidence="11">
    <location>
        <begin position="1"/>
        <end position="22"/>
    </location>
</feature>
<dbReference type="InterPro" id="IPR049125">
    <property type="entry name" value="FAN1-like_WH"/>
</dbReference>
<dbReference type="InterPro" id="IPR040603">
    <property type="entry name" value="FAN1_SAP_bact"/>
</dbReference>
<dbReference type="GO" id="GO:0004528">
    <property type="term" value="F:phosphodiesterase I activity"/>
    <property type="evidence" value="ECO:0007669"/>
    <property type="project" value="UniProtKB-EC"/>
</dbReference>
<reference evidence="13 14" key="1">
    <citation type="submission" date="2019-04" db="EMBL/GenBank/DDBJ databases">
        <authorList>
            <person name="Park S."/>
            <person name="Yoon J.-H."/>
        </authorList>
    </citation>
    <scope>NUCLEOTIDE SEQUENCE [LARGE SCALE GENOMIC DNA]</scope>
    <source>
        <strain evidence="13 14">HJM-18</strain>
    </source>
</reference>
<dbReference type="GO" id="GO:0046872">
    <property type="term" value="F:metal ion binding"/>
    <property type="evidence" value="ECO:0007669"/>
    <property type="project" value="UniProtKB-KW"/>
</dbReference>
<evidence type="ECO:0000256" key="2">
    <source>
        <dbReference type="ARBA" id="ARBA00001936"/>
    </source>
</evidence>
<feature type="compositionally biased region" description="Polar residues" evidence="11">
    <location>
        <begin position="1"/>
        <end position="11"/>
    </location>
</feature>
<keyword evidence="7" id="KW-0479">Metal-binding</keyword>
<dbReference type="InterPro" id="IPR014883">
    <property type="entry name" value="VRR_NUC"/>
</dbReference>
<dbReference type="InterPro" id="IPR011990">
    <property type="entry name" value="TPR-like_helical_dom_sf"/>
</dbReference>
<keyword evidence="9" id="KW-0460">Magnesium</keyword>
<dbReference type="OrthoDB" id="9803913at2"/>
<keyword evidence="8" id="KW-0378">Hydrolase</keyword>
<dbReference type="EMBL" id="SRPF01000003">
    <property type="protein sequence ID" value="TGN39224.1"/>
    <property type="molecule type" value="Genomic_DNA"/>
</dbReference>
<feature type="domain" description="VRR-NUC" evidence="12">
    <location>
        <begin position="448"/>
        <end position="566"/>
    </location>
</feature>
<dbReference type="Pfam" id="PF18081">
    <property type="entry name" value="FANC_SAP"/>
    <property type="match status" value="1"/>
</dbReference>
<evidence type="ECO:0000259" key="12">
    <source>
        <dbReference type="SMART" id="SM00990"/>
    </source>
</evidence>
<gene>
    <name evidence="13" type="ORF">E5Q11_11265</name>
</gene>
<dbReference type="GO" id="GO:0003676">
    <property type="term" value="F:nucleic acid binding"/>
    <property type="evidence" value="ECO:0007669"/>
    <property type="project" value="InterPro"/>
</dbReference>
<evidence type="ECO:0000256" key="3">
    <source>
        <dbReference type="ARBA" id="ARBA00001946"/>
    </source>
</evidence>
<comment type="catalytic activity">
    <reaction evidence="1">
        <text>Hydrolytically removes 5'-nucleotides successively from the 3'-hydroxy termini of 3'-hydroxy-terminated oligonucleotides.</text>
        <dbReference type="EC" id="3.1.4.1"/>
    </reaction>
</comment>
<sequence>MTADANPSQQPNSPPGTADLNDPLYYRTNFETVIRWVRQHHSDLLLNTEQRLIDRLMALSPDARALLARMVMRTGEVFRVEKLHYPELTQPVPEAMAWLVKADWVDPAPDIPTTDLFRLYTLAELRLAMADRIAALGLKPSAPKSQLKEAVLEAYPDPEPVSEWLPALETQVVRLRHMALFDRLRLMFFGNLRQSWSDFVLVELGHSQYEQVPFTPEARAFGTREEVDRYLLLHQCRERLDQGEPPDSIAEDIPAASDNAWLESRRGRLLFELARQAERKGNTNLALEAYEQSRHREARLRQLRLLERQKRFGEAWQKAEQAAERPRNDAEVQGLKRLMSRLARKLDRPVPTPKPRPDIPRFSLTLDNPSGHSVEWRSMEHLHAPEAPVAYVENTLINGLFGLLCWPAIFAPIPGAFFHPFHTGPVDLYREDFLSRREALFADCLAHLEKGTYPDVIRSTWKRKYGIASPFVIWPVLSESLLELALGCIPASHLAKMFERLMADLRIHRSGFPDLIRFEPDHDDPDRRYEMIEVKGPGDRLQDHQTRWLEYCVEHAIPVSVCYVRWQEA</sequence>
<dbReference type="AlphaFoldDB" id="A0A4Z1CG70"/>
<evidence type="ECO:0000256" key="8">
    <source>
        <dbReference type="ARBA" id="ARBA00022801"/>
    </source>
</evidence>
<dbReference type="PANTHER" id="PTHR15749:SF4">
    <property type="entry name" value="FANCONI-ASSOCIATED NUCLEASE 1"/>
    <property type="match status" value="1"/>
</dbReference>
<evidence type="ECO:0000256" key="7">
    <source>
        <dbReference type="ARBA" id="ARBA00022723"/>
    </source>
</evidence>
<dbReference type="Pfam" id="PF21315">
    <property type="entry name" value="FAN1_HTH"/>
    <property type="match status" value="1"/>
</dbReference>
<evidence type="ECO:0000256" key="6">
    <source>
        <dbReference type="ARBA" id="ARBA00022722"/>
    </source>
</evidence>
<evidence type="ECO:0000256" key="4">
    <source>
        <dbReference type="ARBA" id="ARBA00005533"/>
    </source>
</evidence>
<dbReference type="InterPro" id="IPR033315">
    <property type="entry name" value="Fan1-like"/>
</dbReference>
<evidence type="ECO:0000256" key="1">
    <source>
        <dbReference type="ARBA" id="ARBA00000983"/>
    </source>
</evidence>
<evidence type="ECO:0000256" key="9">
    <source>
        <dbReference type="ARBA" id="ARBA00022842"/>
    </source>
</evidence>
<evidence type="ECO:0000256" key="11">
    <source>
        <dbReference type="SAM" id="MobiDB-lite"/>
    </source>
</evidence>
<dbReference type="InterPro" id="IPR011856">
    <property type="entry name" value="tRNA_endonuc-like_dom_sf"/>
</dbReference>
<keyword evidence="6" id="KW-0540">Nuclease</keyword>
<dbReference type="RefSeq" id="WP_135803533.1">
    <property type="nucleotide sequence ID" value="NZ_SRPF01000003.1"/>
</dbReference>
<organism evidence="13 14">
    <name type="scientific">Marinobacter confluentis</name>
    <dbReference type="NCBI Taxonomy" id="1697557"/>
    <lineage>
        <taxon>Bacteria</taxon>
        <taxon>Pseudomonadati</taxon>
        <taxon>Pseudomonadota</taxon>
        <taxon>Gammaproteobacteria</taxon>
        <taxon>Pseudomonadales</taxon>
        <taxon>Marinobacteraceae</taxon>
        <taxon>Marinobacter</taxon>
    </lineage>
</organism>
<proteinExistence type="inferred from homology"/>
<evidence type="ECO:0000313" key="14">
    <source>
        <dbReference type="Proteomes" id="UP000298325"/>
    </source>
</evidence>